<reference evidence="2" key="1">
    <citation type="journal article" date="2019" name="Int. J. Syst. Evol. Microbiol.">
        <title>The Global Catalogue of Microorganisms (GCM) 10K type strain sequencing project: providing services to taxonomists for standard genome sequencing and annotation.</title>
        <authorList>
            <consortium name="The Broad Institute Genomics Platform"/>
            <consortium name="The Broad Institute Genome Sequencing Center for Infectious Disease"/>
            <person name="Wu L."/>
            <person name="Ma J."/>
        </authorList>
    </citation>
    <scope>NUCLEOTIDE SEQUENCE [LARGE SCALE GENOMIC DNA]</scope>
    <source>
        <strain evidence="2">CCUG 62945</strain>
    </source>
</reference>
<protein>
    <submittedName>
        <fullName evidence="1">Uncharacterized protein</fullName>
    </submittedName>
</protein>
<accession>A0ABW2R072</accession>
<organism evidence="1 2">
    <name type="scientific">Iodobacter arcticus</name>
    <dbReference type="NCBI Taxonomy" id="590593"/>
    <lineage>
        <taxon>Bacteria</taxon>
        <taxon>Pseudomonadati</taxon>
        <taxon>Pseudomonadota</taxon>
        <taxon>Betaproteobacteria</taxon>
        <taxon>Neisseriales</taxon>
        <taxon>Chitinibacteraceae</taxon>
        <taxon>Iodobacter</taxon>
    </lineage>
</organism>
<proteinExistence type="predicted"/>
<keyword evidence="2" id="KW-1185">Reference proteome</keyword>
<dbReference type="EMBL" id="JBHTBQ010000019">
    <property type="protein sequence ID" value="MFC7420569.1"/>
    <property type="molecule type" value="Genomic_DNA"/>
</dbReference>
<evidence type="ECO:0000313" key="2">
    <source>
        <dbReference type="Proteomes" id="UP001596473"/>
    </source>
</evidence>
<name>A0ABW2R072_9NEIS</name>
<dbReference type="RefSeq" id="WP_380188168.1">
    <property type="nucleotide sequence ID" value="NZ_JBHTBQ010000019.1"/>
</dbReference>
<sequence length="59" mass="6655">MQKAQAMRDALDSVNEKQQGKIDKAFRGSIDRYAKSDAYRAMNADVTLFGEKAFRSPKV</sequence>
<comment type="caution">
    <text evidence="1">The sequence shown here is derived from an EMBL/GenBank/DDBJ whole genome shotgun (WGS) entry which is preliminary data.</text>
</comment>
<gene>
    <name evidence="1" type="ORF">ACFQNF_11870</name>
</gene>
<dbReference type="Proteomes" id="UP001596473">
    <property type="component" value="Unassembled WGS sequence"/>
</dbReference>
<evidence type="ECO:0000313" key="1">
    <source>
        <dbReference type="EMBL" id="MFC7420569.1"/>
    </source>
</evidence>